<evidence type="ECO:0000313" key="1">
    <source>
        <dbReference type="EMBL" id="KAG1889746.1"/>
    </source>
</evidence>
<reference evidence="1" key="1">
    <citation type="journal article" date="2020" name="New Phytol.">
        <title>Comparative genomics reveals dynamic genome evolution in host specialist ectomycorrhizal fungi.</title>
        <authorList>
            <person name="Lofgren L.A."/>
            <person name="Nguyen N.H."/>
            <person name="Vilgalys R."/>
            <person name="Ruytinx J."/>
            <person name="Liao H.L."/>
            <person name="Branco S."/>
            <person name="Kuo A."/>
            <person name="LaButti K."/>
            <person name="Lipzen A."/>
            <person name="Andreopoulos W."/>
            <person name="Pangilinan J."/>
            <person name="Riley R."/>
            <person name="Hundley H."/>
            <person name="Na H."/>
            <person name="Barry K."/>
            <person name="Grigoriev I.V."/>
            <person name="Stajich J.E."/>
            <person name="Kennedy P.G."/>
        </authorList>
    </citation>
    <scope>NUCLEOTIDE SEQUENCE</scope>
    <source>
        <strain evidence="1">FC203</strain>
    </source>
</reference>
<evidence type="ECO:0000313" key="2">
    <source>
        <dbReference type="Proteomes" id="UP001195769"/>
    </source>
</evidence>
<keyword evidence="2" id="KW-1185">Reference proteome</keyword>
<dbReference type="RefSeq" id="XP_041217607.1">
    <property type="nucleotide sequence ID" value="XM_041377871.1"/>
</dbReference>
<dbReference type="AlphaFoldDB" id="A0AAD4HDE0"/>
<dbReference type="GeneID" id="64672169"/>
<comment type="caution">
    <text evidence="1">The sequence shown here is derived from an EMBL/GenBank/DDBJ whole genome shotgun (WGS) entry which is preliminary data.</text>
</comment>
<organism evidence="1 2">
    <name type="scientific">Suillus fuscotomentosus</name>
    <dbReference type="NCBI Taxonomy" id="1912939"/>
    <lineage>
        <taxon>Eukaryota</taxon>
        <taxon>Fungi</taxon>
        <taxon>Dikarya</taxon>
        <taxon>Basidiomycota</taxon>
        <taxon>Agaricomycotina</taxon>
        <taxon>Agaricomycetes</taxon>
        <taxon>Agaricomycetidae</taxon>
        <taxon>Boletales</taxon>
        <taxon>Suillineae</taxon>
        <taxon>Suillaceae</taxon>
        <taxon>Suillus</taxon>
    </lineage>
</organism>
<proteinExistence type="predicted"/>
<dbReference type="Proteomes" id="UP001195769">
    <property type="component" value="Unassembled WGS sequence"/>
</dbReference>
<sequence length="231" mass="26703">MSNSSTLYTFELNDFTAWDAANVLEFATSQFAAIWLACDRNHVPRTPAYKTSFIWHLQWEADHFVFPYINISLMLNMHPTMPDFLHAVIGRFARFQTGTITAKELHDEFVTHCSPNNTPLRSTHCVVANYRYDWWKDRFDWLGLELPVLNMHEVMEMTQDHFEQLVDSDALFNQIVAVRAHLQHLGETMASLLEQKNQISATAVSTMSQLKAPIMKLEEALLDSHRKCADK</sequence>
<accession>A0AAD4HDE0</accession>
<dbReference type="EMBL" id="JABBWK010000151">
    <property type="protein sequence ID" value="KAG1889746.1"/>
    <property type="molecule type" value="Genomic_DNA"/>
</dbReference>
<protein>
    <submittedName>
        <fullName evidence="1">Uncharacterized protein</fullName>
    </submittedName>
</protein>
<gene>
    <name evidence="1" type="ORF">F5891DRAFT_987241</name>
</gene>
<name>A0AAD4HDE0_9AGAM</name>